<reference evidence="3 4" key="1">
    <citation type="submission" date="2019-06" db="EMBL/GenBank/DDBJ databases">
        <title>Streptomyces sporangiiformans sp. nov., a novel actinomycete isolated from soil in Mount Song.</title>
        <authorList>
            <person name="Han L."/>
        </authorList>
    </citation>
    <scope>NUCLEOTIDE SEQUENCE [LARGE SCALE GENOMIC DNA]</scope>
    <source>
        <strain evidence="3 4">NEAU-SSA 1</strain>
    </source>
</reference>
<name>A0A505D2T8_9ACTN</name>
<comment type="caution">
    <text evidence="3">The sequence shown here is derived from an EMBL/GenBank/DDBJ whole genome shotgun (WGS) entry which is preliminary data.</text>
</comment>
<evidence type="ECO:0000259" key="1">
    <source>
        <dbReference type="Pfam" id="PF07398"/>
    </source>
</evidence>
<dbReference type="RefSeq" id="WP_119105725.1">
    <property type="nucleotide sequence ID" value="NZ_QXMJ01000328.1"/>
</dbReference>
<keyword evidence="4" id="KW-1185">Reference proteome</keyword>
<feature type="domain" description="MDMPI C-terminal" evidence="1">
    <location>
        <begin position="153"/>
        <end position="254"/>
    </location>
</feature>
<feature type="domain" description="Mycothiol-dependent maleylpyruvate isomerase metal-binding" evidence="2">
    <location>
        <begin position="17"/>
        <end position="141"/>
    </location>
</feature>
<evidence type="ECO:0000259" key="2">
    <source>
        <dbReference type="Pfam" id="PF11716"/>
    </source>
</evidence>
<dbReference type="InterPro" id="IPR010872">
    <property type="entry name" value="MDMPI_C-term_domain"/>
</dbReference>
<accession>A0A505D2T8</accession>
<keyword evidence="3" id="KW-0670">Pyruvate</keyword>
<evidence type="ECO:0000313" key="4">
    <source>
        <dbReference type="Proteomes" id="UP000317378"/>
    </source>
</evidence>
<protein>
    <submittedName>
        <fullName evidence="3">Maleylpyruvate isomerase family mycothiol-dependent enzyme</fullName>
    </submittedName>
</protein>
<dbReference type="SUPFAM" id="SSF109854">
    <property type="entry name" value="DinB/YfiT-like putative metalloenzymes"/>
    <property type="match status" value="1"/>
</dbReference>
<dbReference type="InterPro" id="IPR034660">
    <property type="entry name" value="DinB/YfiT-like"/>
</dbReference>
<dbReference type="GO" id="GO:0046872">
    <property type="term" value="F:metal ion binding"/>
    <property type="evidence" value="ECO:0007669"/>
    <property type="project" value="InterPro"/>
</dbReference>
<dbReference type="EMBL" id="VCHX02000328">
    <property type="protein sequence ID" value="TPQ16532.1"/>
    <property type="molecule type" value="Genomic_DNA"/>
</dbReference>
<sequence length="267" mass="28599">MNDVSHDAYCTEISSRADELRAAVRSAEAGPAATPVPTCPGWTLTQLARHVGGTHRWAAQIVRTQATGPVPHDLVDDVSSPGPETPAALDAWLAEGAAELTGALREAGPEAPVWTVAPSGRVRFWARRMTHETTLHAADAAFVTGAPFAVREDLARDALDEWMGFGSLPRVLEAAGPDAPPLTGPGRTLHLHATDALHAEWLVDLTGEPITWSHAHEKATVAVRAPLTDLVLLLYGRRTPAGSSVEVYGDADLLTLWVERSGFWLRK</sequence>
<dbReference type="NCBIfam" id="TIGR03083">
    <property type="entry name" value="maleylpyruvate isomerase family mycothiol-dependent enzyme"/>
    <property type="match status" value="1"/>
</dbReference>
<dbReference type="PANTHER" id="PTHR40758">
    <property type="entry name" value="CONSERVED PROTEIN"/>
    <property type="match status" value="1"/>
</dbReference>
<dbReference type="InterPro" id="IPR024344">
    <property type="entry name" value="MDMPI_metal-binding"/>
</dbReference>
<dbReference type="GO" id="GO:0005886">
    <property type="term" value="C:plasma membrane"/>
    <property type="evidence" value="ECO:0007669"/>
    <property type="project" value="TreeGrafter"/>
</dbReference>
<dbReference type="PANTHER" id="PTHR40758:SF1">
    <property type="entry name" value="CONSERVED PROTEIN"/>
    <property type="match status" value="1"/>
</dbReference>
<dbReference type="GO" id="GO:0016853">
    <property type="term" value="F:isomerase activity"/>
    <property type="evidence" value="ECO:0007669"/>
    <property type="project" value="UniProtKB-KW"/>
</dbReference>
<dbReference type="Pfam" id="PF11716">
    <property type="entry name" value="MDMPI_N"/>
    <property type="match status" value="1"/>
</dbReference>
<dbReference type="AlphaFoldDB" id="A0A505D2T8"/>
<dbReference type="Pfam" id="PF07398">
    <property type="entry name" value="MDMPI_C"/>
    <property type="match status" value="1"/>
</dbReference>
<organism evidence="3 4">
    <name type="scientific">Streptomyces sporangiiformans</name>
    <dbReference type="NCBI Taxonomy" id="2315329"/>
    <lineage>
        <taxon>Bacteria</taxon>
        <taxon>Bacillati</taxon>
        <taxon>Actinomycetota</taxon>
        <taxon>Actinomycetes</taxon>
        <taxon>Kitasatosporales</taxon>
        <taxon>Streptomycetaceae</taxon>
        <taxon>Streptomyces</taxon>
    </lineage>
</organism>
<dbReference type="Proteomes" id="UP000317378">
    <property type="component" value="Unassembled WGS sequence"/>
</dbReference>
<dbReference type="OrthoDB" id="3671213at2"/>
<evidence type="ECO:0000313" key="3">
    <source>
        <dbReference type="EMBL" id="TPQ16532.1"/>
    </source>
</evidence>
<gene>
    <name evidence="3" type="ORF">FGD71_041375</name>
</gene>
<dbReference type="InterPro" id="IPR017517">
    <property type="entry name" value="Maleyloyr_isom"/>
</dbReference>
<proteinExistence type="predicted"/>
<keyword evidence="3" id="KW-0413">Isomerase</keyword>